<feature type="chain" id="PRO_5040498777" evidence="7">
    <location>
        <begin position="18"/>
        <end position="578"/>
    </location>
</feature>
<dbReference type="GO" id="GO:0022857">
    <property type="term" value="F:transmembrane transporter activity"/>
    <property type="evidence" value="ECO:0007669"/>
    <property type="project" value="InterPro"/>
</dbReference>
<dbReference type="Gene3D" id="1.20.1250.20">
    <property type="entry name" value="MFS general substrate transporter like domains"/>
    <property type="match status" value="1"/>
</dbReference>
<protein>
    <submittedName>
        <fullName evidence="9">MFS multidrug transporter</fullName>
    </submittedName>
</protein>
<evidence type="ECO:0000256" key="6">
    <source>
        <dbReference type="SAM" id="Phobius"/>
    </source>
</evidence>
<dbReference type="AlphaFoldDB" id="A0A9P6LQV8"/>
<feature type="region of interest" description="Disordered" evidence="5">
    <location>
        <begin position="125"/>
        <end position="145"/>
    </location>
</feature>
<evidence type="ECO:0000256" key="2">
    <source>
        <dbReference type="ARBA" id="ARBA00022692"/>
    </source>
</evidence>
<feature type="transmembrane region" description="Helical" evidence="6">
    <location>
        <begin position="511"/>
        <end position="531"/>
    </location>
</feature>
<dbReference type="Pfam" id="PF07690">
    <property type="entry name" value="MFS_1"/>
    <property type="match status" value="1"/>
</dbReference>
<dbReference type="PROSITE" id="PS50850">
    <property type="entry name" value="MFS"/>
    <property type="match status" value="1"/>
</dbReference>
<keyword evidence="2 6" id="KW-0812">Transmembrane</keyword>
<feature type="transmembrane region" description="Helical" evidence="6">
    <location>
        <begin position="447"/>
        <end position="468"/>
    </location>
</feature>
<feature type="transmembrane region" description="Helical" evidence="6">
    <location>
        <begin position="183"/>
        <end position="209"/>
    </location>
</feature>
<evidence type="ECO:0000256" key="5">
    <source>
        <dbReference type="SAM" id="MobiDB-lite"/>
    </source>
</evidence>
<evidence type="ECO:0000259" key="8">
    <source>
        <dbReference type="PROSITE" id="PS50850"/>
    </source>
</evidence>
<comment type="caution">
    <text evidence="9">The sequence shown here is derived from an EMBL/GenBank/DDBJ whole genome shotgun (WGS) entry which is preliminary data.</text>
</comment>
<feature type="transmembrane region" description="Helical" evidence="6">
    <location>
        <begin position="543"/>
        <end position="563"/>
    </location>
</feature>
<evidence type="ECO:0000256" key="1">
    <source>
        <dbReference type="ARBA" id="ARBA00004141"/>
    </source>
</evidence>
<feature type="transmembrane region" description="Helical" evidence="6">
    <location>
        <begin position="152"/>
        <end position="171"/>
    </location>
</feature>
<feature type="transmembrane region" description="Helical" evidence="6">
    <location>
        <begin position="246"/>
        <end position="265"/>
    </location>
</feature>
<gene>
    <name evidence="9" type="ORF">CkaCkLH20_00292</name>
</gene>
<dbReference type="SUPFAM" id="SSF103473">
    <property type="entry name" value="MFS general substrate transporter"/>
    <property type="match status" value="1"/>
</dbReference>
<keyword evidence="3 6" id="KW-1133">Transmembrane helix</keyword>
<dbReference type="InterPro" id="IPR036259">
    <property type="entry name" value="MFS_trans_sf"/>
</dbReference>
<evidence type="ECO:0000313" key="10">
    <source>
        <dbReference type="Proteomes" id="UP000781932"/>
    </source>
</evidence>
<proteinExistence type="predicted"/>
<dbReference type="GeneID" id="62156086"/>
<evidence type="ECO:0000256" key="7">
    <source>
        <dbReference type="SAM" id="SignalP"/>
    </source>
</evidence>
<keyword evidence="10" id="KW-1185">Reference proteome</keyword>
<feature type="transmembrane region" description="Helical" evidence="6">
    <location>
        <begin position="370"/>
        <end position="388"/>
    </location>
</feature>
<dbReference type="PANTHER" id="PTHR23502:SF157">
    <property type="entry name" value="MAJOR FACILITATOR SUPERFAMILY (MFS) PROFILE DOMAIN-CONTAINING PROTEIN-RELATED"/>
    <property type="match status" value="1"/>
</dbReference>
<keyword evidence="7" id="KW-0732">Signal</keyword>
<feature type="transmembrane region" description="Helical" evidence="6">
    <location>
        <begin position="309"/>
        <end position="328"/>
    </location>
</feature>
<evidence type="ECO:0000256" key="3">
    <source>
        <dbReference type="ARBA" id="ARBA00022989"/>
    </source>
</evidence>
<feature type="transmembrane region" description="Helical" evidence="6">
    <location>
        <begin position="408"/>
        <end position="426"/>
    </location>
</feature>
<dbReference type="PANTHER" id="PTHR23502">
    <property type="entry name" value="MAJOR FACILITATOR SUPERFAMILY"/>
    <property type="match status" value="1"/>
</dbReference>
<feature type="compositionally biased region" description="Polar residues" evidence="5">
    <location>
        <begin position="130"/>
        <end position="140"/>
    </location>
</feature>
<evidence type="ECO:0000256" key="4">
    <source>
        <dbReference type="ARBA" id="ARBA00023136"/>
    </source>
</evidence>
<feature type="domain" description="Major facilitator superfamily (MFS) profile" evidence="8">
    <location>
        <begin position="151"/>
        <end position="567"/>
    </location>
</feature>
<dbReference type="InterPro" id="IPR011701">
    <property type="entry name" value="MFS"/>
</dbReference>
<keyword evidence="4 6" id="KW-0472">Membrane</keyword>
<reference evidence="9" key="2">
    <citation type="submission" date="2020-11" db="EMBL/GenBank/DDBJ databases">
        <title>Whole genome sequencing of Colletotrichum sp.</title>
        <authorList>
            <person name="Li H."/>
        </authorList>
    </citation>
    <scope>NUCLEOTIDE SEQUENCE</scope>
    <source>
        <strain evidence="9">CkLH20</strain>
    </source>
</reference>
<dbReference type="InterPro" id="IPR020846">
    <property type="entry name" value="MFS_dom"/>
</dbReference>
<sequence length="578" mass="63334">MLENVRVLLGLARVVLGIWSPFNKSLKVMSNPNRSQYGAITPLEIFRRLVEPNHVEEAVSKQSPLRTLGKVKMSRHLIIDYGSVGSFQDSLEVHDFRDKCLSTHKSIEMEFCTPRTTITQIHDPEACIDSGSNDGTTSQEGHPRQWGSARKIYDTSLIIFLEFFTTMISTAGTPVAEHEHRNLGLSAVAATSIFVSTYLIAQAIGGVFLPPWSESFGRKKLYVASTALYSVSCVIVGAMPTIPGVVIGRLAGGFLSAAPTVISTGSIEDMWDTKARVWWIFMWALMANMAILAGPVFGAAIMSQLSWPWIFYTAAIVTGVLAILLMTIKESRPSVALAKIESEATGNPNTAQREHLDIIRPLRLFFTEPIVFFVSVISAMAFGLIYLFTEVLPMVYVGMGFEGAWKNLPFLALGIGMLLTLLTRFYDNRVFANRTAAHLPITPESKCAGFVIGAPILAIGLWCFAWTIPPQVSSVHWAVPTAALIPVGYAVNEFDHVLAGYLTDCYQTYAASGFAALALVRSLCCATFPLFGRIMFEALDFNIALTVFAVIATVLCVVPPILLRYGRVLRQRSALAAK</sequence>
<dbReference type="EMBL" id="JAATWM020000001">
    <property type="protein sequence ID" value="KAF9882256.1"/>
    <property type="molecule type" value="Genomic_DNA"/>
</dbReference>
<dbReference type="OrthoDB" id="5410178at2759"/>
<dbReference type="Proteomes" id="UP000781932">
    <property type="component" value="Unassembled WGS sequence"/>
</dbReference>
<comment type="subcellular location">
    <subcellularLocation>
        <location evidence="1">Membrane</location>
        <topology evidence="1">Multi-pass membrane protein</topology>
    </subcellularLocation>
</comment>
<accession>A0A9P6LQV8</accession>
<dbReference type="RefSeq" id="XP_038751717.1">
    <property type="nucleotide sequence ID" value="XM_038883012.1"/>
</dbReference>
<evidence type="ECO:0000313" key="9">
    <source>
        <dbReference type="EMBL" id="KAF9882256.1"/>
    </source>
</evidence>
<feature type="transmembrane region" description="Helical" evidence="6">
    <location>
        <begin position="221"/>
        <end position="240"/>
    </location>
</feature>
<feature type="signal peptide" evidence="7">
    <location>
        <begin position="1"/>
        <end position="17"/>
    </location>
</feature>
<feature type="transmembrane region" description="Helical" evidence="6">
    <location>
        <begin position="474"/>
        <end position="491"/>
    </location>
</feature>
<name>A0A9P6LQV8_9PEZI</name>
<feature type="transmembrane region" description="Helical" evidence="6">
    <location>
        <begin position="277"/>
        <end position="303"/>
    </location>
</feature>
<organism evidence="9 10">
    <name type="scientific">Colletotrichum karsti</name>
    <dbReference type="NCBI Taxonomy" id="1095194"/>
    <lineage>
        <taxon>Eukaryota</taxon>
        <taxon>Fungi</taxon>
        <taxon>Dikarya</taxon>
        <taxon>Ascomycota</taxon>
        <taxon>Pezizomycotina</taxon>
        <taxon>Sordariomycetes</taxon>
        <taxon>Hypocreomycetidae</taxon>
        <taxon>Glomerellales</taxon>
        <taxon>Glomerellaceae</taxon>
        <taxon>Colletotrichum</taxon>
        <taxon>Colletotrichum boninense species complex</taxon>
    </lineage>
</organism>
<reference evidence="9" key="1">
    <citation type="submission" date="2020-03" db="EMBL/GenBank/DDBJ databases">
        <authorList>
            <person name="He L."/>
        </authorList>
    </citation>
    <scope>NUCLEOTIDE SEQUENCE</scope>
    <source>
        <strain evidence="9">CkLH20</strain>
    </source>
</reference>
<dbReference type="GO" id="GO:0016020">
    <property type="term" value="C:membrane"/>
    <property type="evidence" value="ECO:0007669"/>
    <property type="project" value="UniProtKB-SubCell"/>
</dbReference>